<dbReference type="GO" id="GO:0032968">
    <property type="term" value="P:positive regulation of transcription elongation by RNA polymerase II"/>
    <property type="evidence" value="ECO:0007669"/>
    <property type="project" value="TreeGrafter"/>
</dbReference>
<dbReference type="PANTHER" id="PTHR23146">
    <property type="entry name" value="LEO1 PROTEIN"/>
    <property type="match status" value="1"/>
</dbReference>
<dbReference type="EMBL" id="JAEPQZ010000002">
    <property type="protein sequence ID" value="KAG2184530.1"/>
    <property type="molecule type" value="Genomic_DNA"/>
</dbReference>
<evidence type="ECO:0008006" key="4">
    <source>
        <dbReference type="Google" id="ProtNLM"/>
    </source>
</evidence>
<feature type="region of interest" description="Disordered" evidence="1">
    <location>
        <begin position="80"/>
        <end position="170"/>
    </location>
</feature>
<dbReference type="GO" id="GO:0006368">
    <property type="term" value="P:transcription elongation by RNA polymerase II"/>
    <property type="evidence" value="ECO:0007669"/>
    <property type="project" value="InterPro"/>
</dbReference>
<accession>A0A8H7Q3B1</accession>
<sequence>MYFNCYSVAAATATATAAATAAEITVLHVIRRAYAWPRGNSPMGGLVVTLNFTKRGSQSSQTQPVACNILAITSTKMDDLFGSDDDQQSELNDTPSPTEAHAQSNTRVGNEDESHSAAIDDLFGSDESDSEAKPARKRRVLSDNSESDQEAEEKLNENDMDAQEGDEEDDRAFKRQRIEVELTMPELPLPSSKDDKFHLAKLPKFLDIEPTPFNPETFDPSEEGEMPPPDIIRRQVESTMRWRQVVDENGKLATESNARLIEWEDGTMSLLLGSEYFDVNVKPMSNEEHHYLLAHQTSSGILESHLKFTNNMVFRPSDLKSDTHRNLTAQIADKHVKKTRTKMFMTEQDPELVKQEAEMAEQERLRAKRKLESSRRRAEDRYSYDRPLRYEYEDEEVGGAGGRDEYDEDFVVDDDIVEEEEEEKERRREERLSNLKKSGMDKYRRRGRADEDEDEEDDDDEEEEEEEEEEDDEADLTPEEEDRISSRKAKRRQVLSDEED</sequence>
<dbReference type="InterPro" id="IPR007149">
    <property type="entry name" value="Leo1"/>
</dbReference>
<feature type="compositionally biased region" description="Acidic residues" evidence="1">
    <location>
        <begin position="450"/>
        <end position="482"/>
    </location>
</feature>
<evidence type="ECO:0000256" key="1">
    <source>
        <dbReference type="SAM" id="MobiDB-lite"/>
    </source>
</evidence>
<proteinExistence type="predicted"/>
<dbReference type="GO" id="GO:1990269">
    <property type="term" value="F:RNA polymerase II C-terminal domain phosphoserine binding"/>
    <property type="evidence" value="ECO:0007669"/>
    <property type="project" value="TreeGrafter"/>
</dbReference>
<reference evidence="2" key="1">
    <citation type="submission" date="2020-12" db="EMBL/GenBank/DDBJ databases">
        <title>Metabolic potential, ecology and presence of endohyphal bacteria is reflected in genomic diversity of Mucoromycotina.</title>
        <authorList>
            <person name="Muszewska A."/>
            <person name="Okrasinska A."/>
            <person name="Steczkiewicz K."/>
            <person name="Drgas O."/>
            <person name="Orlowska M."/>
            <person name="Perlinska-Lenart U."/>
            <person name="Aleksandrzak-Piekarczyk T."/>
            <person name="Szatraj K."/>
            <person name="Zielenkiewicz U."/>
            <person name="Pilsyk S."/>
            <person name="Malc E."/>
            <person name="Mieczkowski P."/>
            <person name="Kruszewska J.S."/>
            <person name="Biernat P."/>
            <person name="Pawlowska J."/>
        </authorList>
    </citation>
    <scope>NUCLEOTIDE SEQUENCE</scope>
    <source>
        <strain evidence="2">WA0000067209</strain>
    </source>
</reference>
<keyword evidence="3" id="KW-1185">Reference proteome</keyword>
<dbReference type="OrthoDB" id="20844at2759"/>
<feature type="region of interest" description="Disordered" evidence="1">
    <location>
        <begin position="356"/>
        <end position="500"/>
    </location>
</feature>
<dbReference type="PANTHER" id="PTHR23146:SF0">
    <property type="entry name" value="RNA POLYMERASE-ASSOCIATED PROTEIN LEO1"/>
    <property type="match status" value="1"/>
</dbReference>
<dbReference type="Proteomes" id="UP000654370">
    <property type="component" value="Unassembled WGS sequence"/>
</dbReference>
<dbReference type="Pfam" id="PF04004">
    <property type="entry name" value="Leo1"/>
    <property type="match status" value="1"/>
</dbReference>
<feature type="compositionally biased region" description="Polar residues" evidence="1">
    <location>
        <begin position="89"/>
        <end position="108"/>
    </location>
</feature>
<evidence type="ECO:0000313" key="2">
    <source>
        <dbReference type="EMBL" id="KAG2184530.1"/>
    </source>
</evidence>
<feature type="compositionally biased region" description="Basic and acidic residues" evidence="1">
    <location>
        <begin position="424"/>
        <end position="442"/>
    </location>
</feature>
<dbReference type="GO" id="GO:0016593">
    <property type="term" value="C:Cdc73/Paf1 complex"/>
    <property type="evidence" value="ECO:0007669"/>
    <property type="project" value="InterPro"/>
</dbReference>
<dbReference type="AlphaFoldDB" id="A0A8H7Q3B1"/>
<evidence type="ECO:0000313" key="3">
    <source>
        <dbReference type="Proteomes" id="UP000654370"/>
    </source>
</evidence>
<feature type="compositionally biased region" description="Basic and acidic residues" evidence="1">
    <location>
        <begin position="356"/>
        <end position="391"/>
    </location>
</feature>
<feature type="compositionally biased region" description="Acidic residues" evidence="1">
    <location>
        <begin position="158"/>
        <end position="170"/>
    </location>
</feature>
<organism evidence="2 3">
    <name type="scientific">Mortierella isabellina</name>
    <name type="common">Filamentous fungus</name>
    <name type="synonym">Umbelopsis isabellina</name>
    <dbReference type="NCBI Taxonomy" id="91625"/>
    <lineage>
        <taxon>Eukaryota</taxon>
        <taxon>Fungi</taxon>
        <taxon>Fungi incertae sedis</taxon>
        <taxon>Mucoromycota</taxon>
        <taxon>Mucoromycotina</taxon>
        <taxon>Umbelopsidomycetes</taxon>
        <taxon>Umbelopsidales</taxon>
        <taxon>Umbelopsidaceae</taxon>
        <taxon>Umbelopsis</taxon>
    </lineage>
</organism>
<name>A0A8H7Q3B1_MORIS</name>
<comment type="caution">
    <text evidence="2">The sequence shown here is derived from an EMBL/GenBank/DDBJ whole genome shotgun (WGS) entry which is preliminary data.</text>
</comment>
<gene>
    <name evidence="2" type="ORF">INT43_000439</name>
</gene>
<protein>
    <recommendedName>
        <fullName evidence="4">Leo1-like protein</fullName>
    </recommendedName>
</protein>
<feature type="compositionally biased region" description="Acidic residues" evidence="1">
    <location>
        <begin position="405"/>
        <end position="423"/>
    </location>
</feature>